<protein>
    <submittedName>
        <fullName evidence="8">12249_t:CDS:1</fullName>
    </submittedName>
</protein>
<evidence type="ECO:0000259" key="7">
    <source>
        <dbReference type="Pfam" id="PF13184"/>
    </source>
</evidence>
<keyword evidence="9" id="KW-1185">Reference proteome</keyword>
<keyword evidence="1" id="KW-0806">Transcription termination</keyword>
<evidence type="ECO:0000313" key="8">
    <source>
        <dbReference type="EMBL" id="CAG8461107.1"/>
    </source>
</evidence>
<gene>
    <name evidence="8" type="ORF">ALEPTO_LOCUS1541</name>
</gene>
<dbReference type="InterPro" id="IPR030842">
    <property type="entry name" value="TF_NusA_bacterial"/>
</dbReference>
<dbReference type="InterPro" id="IPR025249">
    <property type="entry name" value="TF_NusA_KH_1st"/>
</dbReference>
<dbReference type="InterPro" id="IPR015946">
    <property type="entry name" value="KH_dom-like_a/b"/>
</dbReference>
<dbReference type="PANTHER" id="PTHR22648:SF0">
    <property type="entry name" value="TRANSCRIPTION TERMINATION_ANTITERMINATION PROTEIN NUSA"/>
    <property type="match status" value="1"/>
</dbReference>
<reference evidence="8" key="1">
    <citation type="submission" date="2021-06" db="EMBL/GenBank/DDBJ databases">
        <authorList>
            <person name="Kallberg Y."/>
            <person name="Tangrot J."/>
            <person name="Rosling A."/>
        </authorList>
    </citation>
    <scope>NUCLEOTIDE SEQUENCE</scope>
    <source>
        <strain evidence="8">FL130A</strain>
    </source>
</reference>
<proteinExistence type="predicted"/>
<dbReference type="SUPFAM" id="SSF54814">
    <property type="entry name" value="Prokaryotic type KH domain (KH-domain type II)"/>
    <property type="match status" value="1"/>
</dbReference>
<keyword evidence="2" id="KW-0963">Cytoplasm</keyword>
<evidence type="ECO:0000256" key="4">
    <source>
        <dbReference type="ARBA" id="ARBA00023015"/>
    </source>
</evidence>
<sequence length="513" mass="57795">MNVSRLTKTKIFFLLGLLTITILGTLFLFQVSPNNTHQSPSSESLDTKRQQILTKIQNQLTANNLNENKLCQKLEEKYPTIIDLKNYLQTANSLEKLNTLYQEIQNAITYLWGINKKNEIGDPLAGIDLNGASRSVLLGLSHSAGDGNCFLNSFAVLLTGSQERDATKEKPNTQENVATRLRVAICLEIMKDYDPSESKDLKEFADNHYALDSESYALGKSPDTGGIIMSPYDDGKQGRTLPYKEPFVVYHVGSFHFEPLVCKKEGGTINFNYSHKPCSATSANNLTKTKVRALHNQNDDYTKHQFEGIKLENSETDGTKKTNRNIIIDIVEITEREGVTEEKIKEIIIDSFRSSYCQGENAKAELHFEFDSGLQSETEAELYDLYKPQQGKIIRGWLRSTQEKTYYSISLGKGTEVKEKSTKETPQIILTRSNELFIQRILEQEILEIKKGIIIIRHILRLPGLVSKVIVESTDPKLNLKGTCIGQGGLRIKSISSLINPDIYHHERIDIAA</sequence>
<dbReference type="GO" id="GO:0005829">
    <property type="term" value="C:cytosol"/>
    <property type="evidence" value="ECO:0007669"/>
    <property type="project" value="TreeGrafter"/>
</dbReference>
<evidence type="ECO:0000256" key="5">
    <source>
        <dbReference type="ARBA" id="ARBA00023163"/>
    </source>
</evidence>
<dbReference type="GO" id="GO:0031564">
    <property type="term" value="P:transcription antitermination"/>
    <property type="evidence" value="ECO:0007669"/>
    <property type="project" value="InterPro"/>
</dbReference>
<dbReference type="PANTHER" id="PTHR22648">
    <property type="entry name" value="TRANSCRIPTION TERMINATION FACTOR NUSA"/>
    <property type="match status" value="1"/>
</dbReference>
<organism evidence="8 9">
    <name type="scientific">Ambispora leptoticha</name>
    <dbReference type="NCBI Taxonomy" id="144679"/>
    <lineage>
        <taxon>Eukaryota</taxon>
        <taxon>Fungi</taxon>
        <taxon>Fungi incertae sedis</taxon>
        <taxon>Mucoromycota</taxon>
        <taxon>Glomeromycotina</taxon>
        <taxon>Glomeromycetes</taxon>
        <taxon>Archaeosporales</taxon>
        <taxon>Ambisporaceae</taxon>
        <taxon>Ambispora</taxon>
    </lineage>
</organism>
<dbReference type="OrthoDB" id="2428099at2759"/>
<keyword evidence="3" id="KW-0694">RNA-binding</keyword>
<dbReference type="GO" id="GO:0003723">
    <property type="term" value="F:RNA binding"/>
    <property type="evidence" value="ECO:0007669"/>
    <property type="project" value="UniProtKB-KW"/>
</dbReference>
<comment type="caution">
    <text evidence="8">The sequence shown here is derived from an EMBL/GenBank/DDBJ whole genome shotgun (WGS) entry which is preliminary data.</text>
</comment>
<feature type="transmembrane region" description="Helical" evidence="6">
    <location>
        <begin position="12"/>
        <end position="31"/>
    </location>
</feature>
<keyword evidence="6" id="KW-1133">Transmembrane helix</keyword>
<evidence type="ECO:0000256" key="1">
    <source>
        <dbReference type="ARBA" id="ARBA00022472"/>
    </source>
</evidence>
<keyword evidence="4" id="KW-0805">Transcription regulation</keyword>
<name>A0A9N8Z296_9GLOM</name>
<dbReference type="EMBL" id="CAJVPS010000175">
    <property type="protein sequence ID" value="CAG8461107.1"/>
    <property type="molecule type" value="Genomic_DNA"/>
</dbReference>
<keyword evidence="6" id="KW-0472">Membrane</keyword>
<dbReference type="Gene3D" id="3.30.300.20">
    <property type="match status" value="1"/>
</dbReference>
<dbReference type="Proteomes" id="UP000789508">
    <property type="component" value="Unassembled WGS sequence"/>
</dbReference>
<evidence type="ECO:0000313" key="9">
    <source>
        <dbReference type="Proteomes" id="UP000789508"/>
    </source>
</evidence>
<evidence type="ECO:0000256" key="2">
    <source>
        <dbReference type="ARBA" id="ARBA00022490"/>
    </source>
</evidence>
<dbReference type="Pfam" id="PF13184">
    <property type="entry name" value="KH_NusA_1st"/>
    <property type="match status" value="1"/>
</dbReference>
<dbReference type="InterPro" id="IPR009019">
    <property type="entry name" value="KH_sf_prok-type"/>
</dbReference>
<keyword evidence="6" id="KW-0812">Transmembrane</keyword>
<accession>A0A9N8Z296</accession>
<evidence type="ECO:0000256" key="3">
    <source>
        <dbReference type="ARBA" id="ARBA00022884"/>
    </source>
</evidence>
<keyword evidence="5" id="KW-0804">Transcription</keyword>
<dbReference type="AlphaFoldDB" id="A0A9N8Z296"/>
<evidence type="ECO:0000256" key="6">
    <source>
        <dbReference type="SAM" id="Phobius"/>
    </source>
</evidence>
<feature type="domain" description="Transcription factor NusA first KH" evidence="7">
    <location>
        <begin position="433"/>
        <end position="499"/>
    </location>
</feature>
<dbReference type="GO" id="GO:0006353">
    <property type="term" value="P:DNA-templated transcription termination"/>
    <property type="evidence" value="ECO:0007669"/>
    <property type="project" value="UniProtKB-KW"/>
</dbReference>